<organism evidence="2 3">
    <name type="scientific">Halalkalibacter kiskunsagensis</name>
    <dbReference type="NCBI Taxonomy" id="1548599"/>
    <lineage>
        <taxon>Bacteria</taxon>
        <taxon>Bacillati</taxon>
        <taxon>Bacillota</taxon>
        <taxon>Bacilli</taxon>
        <taxon>Bacillales</taxon>
        <taxon>Bacillaceae</taxon>
        <taxon>Halalkalibacter</taxon>
    </lineage>
</organism>
<dbReference type="EMBL" id="JBHLUX010000072">
    <property type="protein sequence ID" value="MFC0472339.1"/>
    <property type="molecule type" value="Genomic_DNA"/>
</dbReference>
<sequence length="92" mass="9809">MKGLLIVTIAYTFIAALFYFDGFGGLVGGTFFTNVKTIKGVGEQVPLAFGVGLAYFWALLGSVYYLTNSNTVQKENVDNGNSEALVAASKEV</sequence>
<protein>
    <submittedName>
        <fullName evidence="2">Uncharacterized protein</fullName>
    </submittedName>
</protein>
<dbReference type="Proteomes" id="UP001589838">
    <property type="component" value="Unassembled WGS sequence"/>
</dbReference>
<keyword evidence="1" id="KW-0812">Transmembrane</keyword>
<name>A0ABV6KGB2_9BACI</name>
<comment type="caution">
    <text evidence="2">The sequence shown here is derived from an EMBL/GenBank/DDBJ whole genome shotgun (WGS) entry which is preliminary data.</text>
</comment>
<dbReference type="RefSeq" id="WP_335963976.1">
    <property type="nucleotide sequence ID" value="NZ_JAXBLX010000071.1"/>
</dbReference>
<reference evidence="2 3" key="1">
    <citation type="submission" date="2024-09" db="EMBL/GenBank/DDBJ databases">
        <authorList>
            <person name="Sun Q."/>
            <person name="Mori K."/>
        </authorList>
    </citation>
    <scope>NUCLEOTIDE SEQUENCE [LARGE SCALE GENOMIC DNA]</scope>
    <source>
        <strain evidence="2 3">NCAIM B.02610</strain>
    </source>
</reference>
<evidence type="ECO:0000313" key="3">
    <source>
        <dbReference type="Proteomes" id="UP001589838"/>
    </source>
</evidence>
<keyword evidence="1" id="KW-1133">Transmembrane helix</keyword>
<accession>A0ABV6KGB2</accession>
<keyword evidence="3" id="KW-1185">Reference proteome</keyword>
<evidence type="ECO:0000313" key="2">
    <source>
        <dbReference type="EMBL" id="MFC0472339.1"/>
    </source>
</evidence>
<gene>
    <name evidence="2" type="ORF">ACFFHM_18045</name>
</gene>
<evidence type="ECO:0000256" key="1">
    <source>
        <dbReference type="SAM" id="Phobius"/>
    </source>
</evidence>
<proteinExistence type="predicted"/>
<feature type="transmembrane region" description="Helical" evidence="1">
    <location>
        <begin position="6"/>
        <end position="33"/>
    </location>
</feature>
<keyword evidence="1" id="KW-0472">Membrane</keyword>
<feature type="transmembrane region" description="Helical" evidence="1">
    <location>
        <begin position="45"/>
        <end position="66"/>
    </location>
</feature>